<name>A0A239C5F0_9BACT</name>
<dbReference type="Proteomes" id="UP000198480">
    <property type="component" value="Unassembled WGS sequence"/>
</dbReference>
<gene>
    <name evidence="3" type="ORF">SAMN06295967_10472</name>
</gene>
<dbReference type="Gene3D" id="2.30.180.10">
    <property type="entry name" value="FAS1 domain"/>
    <property type="match status" value="1"/>
</dbReference>
<dbReference type="EMBL" id="FZOK01000004">
    <property type="protein sequence ID" value="SNS14908.1"/>
    <property type="molecule type" value="Genomic_DNA"/>
</dbReference>
<feature type="chain" id="PRO_5012398922" evidence="1">
    <location>
        <begin position="30"/>
        <end position="216"/>
    </location>
</feature>
<evidence type="ECO:0000259" key="2">
    <source>
        <dbReference type="Pfam" id="PF02469"/>
    </source>
</evidence>
<feature type="domain" description="FAS1" evidence="2">
    <location>
        <begin position="73"/>
        <end position="209"/>
    </location>
</feature>
<feature type="signal peptide" evidence="1">
    <location>
        <begin position="1"/>
        <end position="29"/>
    </location>
</feature>
<reference evidence="4" key="1">
    <citation type="submission" date="2017-06" db="EMBL/GenBank/DDBJ databases">
        <authorList>
            <person name="Varghese N."/>
            <person name="Submissions S."/>
        </authorList>
    </citation>
    <scope>NUCLEOTIDE SEQUENCE [LARGE SCALE GENOMIC DNA]</scope>
    <source>
        <strain evidence="4">5C</strain>
    </source>
</reference>
<sequence>MHNTLTKRLRAGMALVFAAVIAVTFSCTSVEEQPTLDENALFKKAFLEELENLQFPTDPNARAGNAMPSLQVTLAALRATDNWVPAVKDRATVFIATDEAYKSLEITPRNVNQNLDLVMAAIGNQVISGKKFSGNQLLEIQGEANLLSMIPINPEDLNPIYLDTKLFVLEGGEGKYILKDSFGQTANIIRTDFKATKSVTHFIDKVLFPFPESSEE</sequence>
<dbReference type="RefSeq" id="WP_089238748.1">
    <property type="nucleotide sequence ID" value="NZ_FZOK01000004.1"/>
</dbReference>
<dbReference type="Pfam" id="PF02469">
    <property type="entry name" value="Fasciclin"/>
    <property type="match status" value="1"/>
</dbReference>
<dbReference type="InterPro" id="IPR000782">
    <property type="entry name" value="FAS1_domain"/>
</dbReference>
<evidence type="ECO:0000313" key="3">
    <source>
        <dbReference type="EMBL" id="SNS14908.1"/>
    </source>
</evidence>
<dbReference type="SUPFAM" id="SSF82153">
    <property type="entry name" value="FAS1 domain"/>
    <property type="match status" value="1"/>
</dbReference>
<keyword evidence="4" id="KW-1185">Reference proteome</keyword>
<dbReference type="AlphaFoldDB" id="A0A239C5F0"/>
<organism evidence="3 4">
    <name type="scientific">Belliella buryatensis</name>
    <dbReference type="NCBI Taxonomy" id="1500549"/>
    <lineage>
        <taxon>Bacteria</taxon>
        <taxon>Pseudomonadati</taxon>
        <taxon>Bacteroidota</taxon>
        <taxon>Cytophagia</taxon>
        <taxon>Cytophagales</taxon>
        <taxon>Cyclobacteriaceae</taxon>
        <taxon>Belliella</taxon>
    </lineage>
</organism>
<dbReference type="InterPro" id="IPR036378">
    <property type="entry name" value="FAS1_dom_sf"/>
</dbReference>
<proteinExistence type="predicted"/>
<evidence type="ECO:0000313" key="4">
    <source>
        <dbReference type="Proteomes" id="UP000198480"/>
    </source>
</evidence>
<keyword evidence="1" id="KW-0732">Signal</keyword>
<dbReference type="PROSITE" id="PS51257">
    <property type="entry name" value="PROKAR_LIPOPROTEIN"/>
    <property type="match status" value="1"/>
</dbReference>
<dbReference type="OrthoDB" id="837093at2"/>
<evidence type="ECO:0000256" key="1">
    <source>
        <dbReference type="SAM" id="SignalP"/>
    </source>
</evidence>
<protein>
    <submittedName>
        <fullName evidence="3">Fasciclin domain-containing protein</fullName>
    </submittedName>
</protein>
<accession>A0A239C5F0</accession>